<dbReference type="EMBL" id="AZBU02000001">
    <property type="protein sequence ID" value="TMS35514.1"/>
    <property type="molecule type" value="Genomic_DNA"/>
</dbReference>
<evidence type="ECO:0000313" key="2">
    <source>
        <dbReference type="Proteomes" id="UP000298663"/>
    </source>
</evidence>
<keyword evidence="2" id="KW-1185">Reference proteome</keyword>
<reference evidence="1 2" key="1">
    <citation type="journal article" date="2015" name="Genome Biol.">
        <title>Comparative genomics of Steinernema reveals deeply conserved gene regulatory networks.</title>
        <authorList>
            <person name="Dillman A.R."/>
            <person name="Macchietto M."/>
            <person name="Porter C.F."/>
            <person name="Rogers A."/>
            <person name="Williams B."/>
            <person name="Antoshechkin I."/>
            <person name="Lee M.M."/>
            <person name="Goodwin Z."/>
            <person name="Lu X."/>
            <person name="Lewis E.E."/>
            <person name="Goodrich-Blair H."/>
            <person name="Stock S.P."/>
            <person name="Adams B.J."/>
            <person name="Sternberg P.W."/>
            <person name="Mortazavi A."/>
        </authorList>
    </citation>
    <scope>NUCLEOTIDE SEQUENCE [LARGE SCALE GENOMIC DNA]</scope>
    <source>
        <strain evidence="1 2">ALL</strain>
    </source>
</reference>
<comment type="caution">
    <text evidence="1">The sequence shown here is derived from an EMBL/GenBank/DDBJ whole genome shotgun (WGS) entry which is preliminary data.</text>
</comment>
<gene>
    <name evidence="1" type="ORF">L596_002905</name>
</gene>
<organism evidence="1 2">
    <name type="scientific">Steinernema carpocapsae</name>
    <name type="common">Entomopathogenic nematode</name>
    <dbReference type="NCBI Taxonomy" id="34508"/>
    <lineage>
        <taxon>Eukaryota</taxon>
        <taxon>Metazoa</taxon>
        <taxon>Ecdysozoa</taxon>
        <taxon>Nematoda</taxon>
        <taxon>Chromadorea</taxon>
        <taxon>Rhabditida</taxon>
        <taxon>Tylenchina</taxon>
        <taxon>Panagrolaimomorpha</taxon>
        <taxon>Strongyloidoidea</taxon>
        <taxon>Steinernematidae</taxon>
        <taxon>Steinernema</taxon>
    </lineage>
</organism>
<proteinExistence type="predicted"/>
<dbReference type="Proteomes" id="UP000298663">
    <property type="component" value="Unassembled WGS sequence"/>
</dbReference>
<protein>
    <submittedName>
        <fullName evidence="1">Uncharacterized protein</fullName>
    </submittedName>
</protein>
<sequence>MPKCPLATMGWSKDAQAESSDVGMKPIADDHLCDFHRMRKFPIATFHFACKKGEEKVEPGLMDCEQETMEKSEWGELTDRDLPCSMECTFRDQ</sequence>
<accession>A0A4U8URH3</accession>
<reference evidence="1 2" key="2">
    <citation type="journal article" date="2019" name="G3 (Bethesda)">
        <title>Hybrid Assembly of the Genome of the Entomopathogenic Nematode Steinernema carpocapsae Identifies the X-Chromosome.</title>
        <authorList>
            <person name="Serra L."/>
            <person name="Macchietto M."/>
            <person name="Macias-Munoz A."/>
            <person name="McGill C.J."/>
            <person name="Rodriguez I.M."/>
            <person name="Rodriguez B."/>
            <person name="Murad R."/>
            <person name="Mortazavi A."/>
        </authorList>
    </citation>
    <scope>NUCLEOTIDE SEQUENCE [LARGE SCALE GENOMIC DNA]</scope>
    <source>
        <strain evidence="1 2">ALL</strain>
    </source>
</reference>
<evidence type="ECO:0000313" key="1">
    <source>
        <dbReference type="EMBL" id="TMS35514.1"/>
    </source>
</evidence>
<dbReference type="AlphaFoldDB" id="A0A4U8URH3"/>
<name>A0A4U8URH3_STECR</name>